<evidence type="ECO:0000256" key="4">
    <source>
        <dbReference type="ARBA" id="ARBA00022837"/>
    </source>
</evidence>
<keyword evidence="6 10" id="KW-0472">Membrane</keyword>
<dbReference type="Pfam" id="PF16492">
    <property type="entry name" value="Cadherin_C_2"/>
    <property type="match status" value="1"/>
</dbReference>
<evidence type="ECO:0000313" key="13">
    <source>
        <dbReference type="Proteomes" id="UP000472276"/>
    </source>
</evidence>
<evidence type="ECO:0000256" key="10">
    <source>
        <dbReference type="SAM" id="Phobius"/>
    </source>
</evidence>
<dbReference type="GO" id="GO:0007156">
    <property type="term" value="P:homophilic cell adhesion via plasma membrane adhesion molecules"/>
    <property type="evidence" value="ECO:0007669"/>
    <property type="project" value="InterPro"/>
</dbReference>
<feature type="compositionally biased region" description="Polar residues" evidence="9">
    <location>
        <begin position="287"/>
        <end position="301"/>
    </location>
</feature>
<dbReference type="Pfam" id="PF00028">
    <property type="entry name" value="Cadherin"/>
    <property type="match status" value="5"/>
</dbReference>
<organism evidence="12 13">
    <name type="scientific">Oreochromis aureus</name>
    <name type="common">Israeli tilapia</name>
    <name type="synonym">Chromis aureus</name>
    <dbReference type="NCBI Taxonomy" id="47969"/>
    <lineage>
        <taxon>Eukaryota</taxon>
        <taxon>Metazoa</taxon>
        <taxon>Chordata</taxon>
        <taxon>Craniata</taxon>
        <taxon>Vertebrata</taxon>
        <taxon>Euteleostomi</taxon>
        <taxon>Actinopterygii</taxon>
        <taxon>Neopterygii</taxon>
        <taxon>Teleostei</taxon>
        <taxon>Neoteleostei</taxon>
        <taxon>Acanthomorphata</taxon>
        <taxon>Ovalentaria</taxon>
        <taxon>Cichlomorphae</taxon>
        <taxon>Cichliformes</taxon>
        <taxon>Cichlidae</taxon>
        <taxon>African cichlids</taxon>
        <taxon>Pseudocrenilabrinae</taxon>
        <taxon>Oreochromini</taxon>
        <taxon>Oreochromis</taxon>
    </lineage>
</organism>
<evidence type="ECO:0000259" key="11">
    <source>
        <dbReference type="PROSITE" id="PS50268"/>
    </source>
</evidence>
<dbReference type="SUPFAM" id="SSF49313">
    <property type="entry name" value="Cadherin-like"/>
    <property type="match status" value="5"/>
</dbReference>
<sequence length="640" mass="70131">MKIAENAALGTRFSLENADDSDVGVNGIQKYTLKPADNFKLEVQNQPDGGRFVEMVLQNPLDREKEETHSLVLIASDGGEPRRSGTVRIHITVLDANDNSPVCSQPVYKAEVKENSPEGTVITTVSANDADNGANGQVTYSTAHVAKETKQLFEVNVQTGEIKVAGKLDFEKSKTYQLNVQASDHGGFSDTCKVIIQITDENDNVPTIQLMSFSNSISEDSPPGTTIAVLNVDDEDFDGNGAVKCSINSDVPFKIESSLTGYYTIVTEDFLDRESNPEYNLTITVSDQGSPPLSSSKNINVKVSDVNDSPPKFDHSEYTKTVAENNSPGLSVFTVSANDADWGQNARVSYFLQERDINGLAVSSLVSVNSDTGVIHAVISFDYEQIKWFEFNVTARDAGSPPLSSVATVKIIVQDQNDNAPQVLYPVQTGGSLVAEMVPRSADVGYLVTKVVAVDVDSGQNAWLSYKLQKATDRALFEVGLQNGEIRTIRQVTDKDAVKQRLTVIVEDNGQPSRSATVVVNVAVADSFPEVLSEFTELTHDKEYNDNLTFYLVLALAVVSFLFITCLVVIISVKIYRWRQSRILYHSNLPVIPYYPPRYSDTLGTGTLPHVYNYEVCRTTDSRKSDMKYIVAVCGAETVN</sequence>
<evidence type="ECO:0000256" key="5">
    <source>
        <dbReference type="ARBA" id="ARBA00022989"/>
    </source>
</evidence>
<protein>
    <recommendedName>
        <fullName evidence="11">Cadherin domain-containing protein</fullName>
    </recommendedName>
</protein>
<dbReference type="GO" id="GO:0005886">
    <property type="term" value="C:plasma membrane"/>
    <property type="evidence" value="ECO:0007669"/>
    <property type="project" value="UniProtKB-SubCell"/>
</dbReference>
<dbReference type="SMART" id="SM00112">
    <property type="entry name" value="CA"/>
    <property type="match status" value="5"/>
</dbReference>
<keyword evidence="7" id="KW-0325">Glycoprotein</keyword>
<reference evidence="12" key="1">
    <citation type="submission" date="2025-08" db="UniProtKB">
        <authorList>
            <consortium name="Ensembl"/>
        </authorList>
    </citation>
    <scope>IDENTIFICATION</scope>
</reference>
<dbReference type="InterPro" id="IPR002126">
    <property type="entry name" value="Cadherin-like_dom"/>
</dbReference>
<keyword evidence="4 8" id="KW-0106">Calcium</keyword>
<reference evidence="12" key="2">
    <citation type="submission" date="2025-09" db="UniProtKB">
        <authorList>
            <consortium name="Ensembl"/>
        </authorList>
    </citation>
    <scope>IDENTIFICATION</scope>
</reference>
<feature type="domain" description="Cadherin" evidence="11">
    <location>
        <begin position="438"/>
        <end position="535"/>
    </location>
</feature>
<evidence type="ECO:0000256" key="8">
    <source>
        <dbReference type="PROSITE-ProRule" id="PRU00043"/>
    </source>
</evidence>
<dbReference type="InterPro" id="IPR050174">
    <property type="entry name" value="Protocadherin/Cadherin-CA"/>
</dbReference>
<evidence type="ECO:0000313" key="12">
    <source>
        <dbReference type="Ensembl" id="ENSOABP00000048123.2"/>
    </source>
</evidence>
<feature type="domain" description="Cadherin" evidence="11">
    <location>
        <begin position="3"/>
        <end position="108"/>
    </location>
</feature>
<dbReference type="Proteomes" id="UP000472276">
    <property type="component" value="Unassembled WGS sequence"/>
</dbReference>
<evidence type="ECO:0000256" key="2">
    <source>
        <dbReference type="ARBA" id="ARBA00022692"/>
    </source>
</evidence>
<keyword evidence="5 10" id="KW-1133">Transmembrane helix</keyword>
<accession>A0A668VD39</accession>
<dbReference type="Gene3D" id="2.60.40.60">
    <property type="entry name" value="Cadherins"/>
    <property type="match status" value="5"/>
</dbReference>
<dbReference type="OMA" id="QCAINEN"/>
<keyword evidence="2 10" id="KW-0812">Transmembrane</keyword>
<keyword evidence="3" id="KW-0677">Repeat</keyword>
<comment type="subcellular location">
    <subcellularLocation>
        <location evidence="1">Membrane</location>
        <topology evidence="1">Single-pass membrane protein</topology>
    </subcellularLocation>
</comment>
<dbReference type="PRINTS" id="PR00205">
    <property type="entry name" value="CADHERIN"/>
</dbReference>
<feature type="transmembrane region" description="Helical" evidence="10">
    <location>
        <begin position="548"/>
        <end position="573"/>
    </location>
</feature>
<evidence type="ECO:0000256" key="9">
    <source>
        <dbReference type="SAM" id="MobiDB-lite"/>
    </source>
</evidence>
<evidence type="ECO:0000256" key="3">
    <source>
        <dbReference type="ARBA" id="ARBA00022737"/>
    </source>
</evidence>
<proteinExistence type="predicted"/>
<dbReference type="PROSITE" id="PS00232">
    <property type="entry name" value="CADHERIN_1"/>
    <property type="match status" value="2"/>
</dbReference>
<feature type="domain" description="Cadherin" evidence="11">
    <location>
        <begin position="209"/>
        <end position="313"/>
    </location>
</feature>
<dbReference type="AlphaFoldDB" id="A0A668VD39"/>
<dbReference type="CDD" id="cd11304">
    <property type="entry name" value="Cadherin_repeat"/>
    <property type="match status" value="5"/>
</dbReference>
<evidence type="ECO:0000256" key="7">
    <source>
        <dbReference type="ARBA" id="ARBA00023180"/>
    </source>
</evidence>
<dbReference type="InterPro" id="IPR032455">
    <property type="entry name" value="Cadherin_C"/>
</dbReference>
<dbReference type="Ensembl" id="ENSOABT00000049360.2">
    <property type="protein sequence ID" value="ENSOABP00000048123.2"/>
    <property type="gene ID" value="ENSOABG00000021477.2"/>
</dbReference>
<evidence type="ECO:0000256" key="1">
    <source>
        <dbReference type="ARBA" id="ARBA00004167"/>
    </source>
</evidence>
<name>A0A668VD39_OREAU</name>
<dbReference type="PANTHER" id="PTHR24028">
    <property type="entry name" value="CADHERIN-87A"/>
    <property type="match status" value="1"/>
</dbReference>
<feature type="domain" description="Cadherin" evidence="11">
    <location>
        <begin position="314"/>
        <end position="423"/>
    </location>
</feature>
<dbReference type="InterPro" id="IPR015919">
    <property type="entry name" value="Cadherin-like_sf"/>
</dbReference>
<dbReference type="PROSITE" id="PS50268">
    <property type="entry name" value="CADHERIN_2"/>
    <property type="match status" value="5"/>
</dbReference>
<keyword evidence="13" id="KW-1185">Reference proteome</keyword>
<dbReference type="PANTHER" id="PTHR24028:SF296">
    <property type="entry name" value="PROTOCADHERIN 1 GAMMA 11 PRECURSOR-RELATED"/>
    <property type="match status" value="1"/>
</dbReference>
<dbReference type="GO" id="GO:0009653">
    <property type="term" value="P:anatomical structure morphogenesis"/>
    <property type="evidence" value="ECO:0007669"/>
    <property type="project" value="UniProtKB-ARBA"/>
</dbReference>
<dbReference type="InterPro" id="IPR020894">
    <property type="entry name" value="Cadherin_CS"/>
</dbReference>
<evidence type="ECO:0000256" key="6">
    <source>
        <dbReference type="ARBA" id="ARBA00023136"/>
    </source>
</evidence>
<feature type="domain" description="Cadherin" evidence="11">
    <location>
        <begin position="104"/>
        <end position="208"/>
    </location>
</feature>
<feature type="region of interest" description="Disordered" evidence="9">
    <location>
        <begin position="287"/>
        <end position="312"/>
    </location>
</feature>
<dbReference type="GO" id="GO:0005509">
    <property type="term" value="F:calcium ion binding"/>
    <property type="evidence" value="ECO:0007669"/>
    <property type="project" value="UniProtKB-UniRule"/>
</dbReference>